<dbReference type="OrthoDB" id="9893839at2759"/>
<accession>A0A8C5U5J4</accession>
<organism evidence="2 3">
    <name type="scientific">Malurus cyaneus samueli</name>
    <dbReference type="NCBI Taxonomy" id="2593467"/>
    <lineage>
        <taxon>Eukaryota</taxon>
        <taxon>Metazoa</taxon>
        <taxon>Chordata</taxon>
        <taxon>Craniata</taxon>
        <taxon>Vertebrata</taxon>
        <taxon>Euteleostomi</taxon>
        <taxon>Archelosauria</taxon>
        <taxon>Archosauria</taxon>
        <taxon>Dinosauria</taxon>
        <taxon>Saurischia</taxon>
        <taxon>Theropoda</taxon>
        <taxon>Coelurosauria</taxon>
        <taxon>Aves</taxon>
        <taxon>Neognathae</taxon>
        <taxon>Neoaves</taxon>
        <taxon>Telluraves</taxon>
        <taxon>Australaves</taxon>
        <taxon>Passeriformes</taxon>
        <taxon>Meliphagoidea</taxon>
        <taxon>Maluridae</taxon>
        <taxon>Malurus</taxon>
    </lineage>
</organism>
<proteinExistence type="predicted"/>
<sequence length="199" mass="21910">MEAAAGAAAEPAAWPAEPFAEPEPGSEELEAGGALDRVLRESVCQQQGWVRVYDVKGPPTHRLSCGQSPYTEMTTWERKYCILTDSQLVLLNREKEVREPQDASRGRCLRRTVSVPSEGQFPEYPAEGAAQLGKRHLGHGKCGSSEFLDRTSENKQGKVGDLGRKTAKYFDMSNMKRTLTGFVCGISKAPLNNHLVLNM</sequence>
<evidence type="ECO:0000313" key="3">
    <source>
        <dbReference type="Proteomes" id="UP000694560"/>
    </source>
</evidence>
<feature type="compositionally biased region" description="Low complexity" evidence="1">
    <location>
        <begin position="1"/>
        <end position="23"/>
    </location>
</feature>
<reference evidence="2" key="2">
    <citation type="submission" date="2025-09" db="UniProtKB">
        <authorList>
            <consortium name="Ensembl"/>
        </authorList>
    </citation>
    <scope>IDENTIFICATION</scope>
</reference>
<dbReference type="Ensembl" id="ENSMCST00000017568.1">
    <property type="protein sequence ID" value="ENSMCSP00000017132.1"/>
    <property type="gene ID" value="ENSMCSG00000012026.1"/>
</dbReference>
<evidence type="ECO:0000256" key="1">
    <source>
        <dbReference type="SAM" id="MobiDB-lite"/>
    </source>
</evidence>
<dbReference type="AlphaFoldDB" id="A0A8C5U5J4"/>
<reference evidence="2" key="1">
    <citation type="submission" date="2025-08" db="UniProtKB">
        <authorList>
            <consortium name="Ensembl"/>
        </authorList>
    </citation>
    <scope>IDENTIFICATION</scope>
</reference>
<protein>
    <submittedName>
        <fullName evidence="2">Uncharacterized protein</fullName>
    </submittedName>
</protein>
<evidence type="ECO:0000313" key="2">
    <source>
        <dbReference type="Ensembl" id="ENSMCSP00000017132.1"/>
    </source>
</evidence>
<keyword evidence="3" id="KW-1185">Reference proteome</keyword>
<name>A0A8C5U5J4_9PASS</name>
<dbReference type="Proteomes" id="UP000694560">
    <property type="component" value="Unplaced"/>
</dbReference>
<feature type="region of interest" description="Disordered" evidence="1">
    <location>
        <begin position="1"/>
        <end position="30"/>
    </location>
</feature>